<evidence type="ECO:0000256" key="2">
    <source>
        <dbReference type="ARBA" id="ARBA00023251"/>
    </source>
</evidence>
<dbReference type="GO" id="GO:0005524">
    <property type="term" value="F:ATP binding"/>
    <property type="evidence" value="ECO:0007669"/>
    <property type="project" value="UniProtKB-KW"/>
</dbReference>
<dbReference type="RefSeq" id="WP_020427158.1">
    <property type="nucleotide sequence ID" value="NZ_AGBD01000297.1"/>
</dbReference>
<organism evidence="7 8">
    <name type="scientific">Paenibacillus riograndensis SBR5</name>
    <dbReference type="NCBI Taxonomy" id="1073571"/>
    <lineage>
        <taxon>Bacteria</taxon>
        <taxon>Bacillati</taxon>
        <taxon>Bacillota</taxon>
        <taxon>Bacilli</taxon>
        <taxon>Bacillales</taxon>
        <taxon>Paenibacillaceae</taxon>
        <taxon>Paenibacillus</taxon>
        <taxon>Paenibacillus sonchi group</taxon>
    </lineage>
</organism>
<evidence type="ECO:0000256" key="4">
    <source>
        <dbReference type="PIRNR" id="PIRNR000819"/>
    </source>
</evidence>
<accession>A0A0E4H934</accession>
<comment type="catalytic activity">
    <reaction evidence="3 4">
        <text>spectinomycin + ATP = 9-O-adenylylspectinomycin + diphosphate</text>
        <dbReference type="Rhea" id="RHEA:63228"/>
        <dbReference type="ChEBI" id="CHEBI:30616"/>
        <dbReference type="ChEBI" id="CHEBI:33019"/>
        <dbReference type="ChEBI" id="CHEBI:146260"/>
        <dbReference type="ChEBI" id="CHEBI:146261"/>
    </reaction>
</comment>
<proteinExistence type="predicted"/>
<reference evidence="8" key="1">
    <citation type="submission" date="2015-03" db="EMBL/GenBank/DDBJ databases">
        <authorList>
            <person name="Wibberg D."/>
        </authorList>
    </citation>
    <scope>NUCLEOTIDE SEQUENCE [LARGE SCALE GENOMIC DNA]</scope>
</reference>
<dbReference type="EMBL" id="LN831776">
    <property type="protein sequence ID" value="CQR54822.1"/>
    <property type="molecule type" value="Genomic_DNA"/>
</dbReference>
<dbReference type="Gene3D" id="3.30.460.10">
    <property type="entry name" value="Beta Polymerase, domain 2"/>
    <property type="match status" value="1"/>
</dbReference>
<keyword evidence="4" id="KW-0067">ATP-binding</keyword>
<dbReference type="PIRSF" id="PIRSF000819">
    <property type="entry name" value="Streptomycin_3-adenylyltransf"/>
    <property type="match status" value="1"/>
</dbReference>
<dbReference type="KEGG" id="pri:PRIO_2416"/>
<dbReference type="HOGENOM" id="CLU_071584_1_0_9"/>
<keyword evidence="2 4" id="KW-0046">Antibiotic resistance</keyword>
<dbReference type="InterPro" id="IPR043519">
    <property type="entry name" value="NT_sf"/>
</dbReference>
<dbReference type="Pfam" id="PF13427">
    <property type="entry name" value="AadA_C"/>
    <property type="match status" value="1"/>
</dbReference>
<dbReference type="GO" id="GO:0046677">
    <property type="term" value="P:response to antibiotic"/>
    <property type="evidence" value="ECO:0007669"/>
    <property type="project" value="UniProtKB-KW"/>
</dbReference>
<dbReference type="InterPro" id="IPR024172">
    <property type="entry name" value="AadA/Aad9"/>
</dbReference>
<evidence type="ECO:0000259" key="6">
    <source>
        <dbReference type="Pfam" id="PF13427"/>
    </source>
</evidence>
<evidence type="ECO:0000313" key="7">
    <source>
        <dbReference type="EMBL" id="CQR54822.1"/>
    </source>
</evidence>
<feature type="domain" description="Adenylyltransferase AadA C-terminal" evidence="6">
    <location>
        <begin position="149"/>
        <end position="245"/>
    </location>
</feature>
<evidence type="ECO:0000256" key="3">
    <source>
        <dbReference type="ARBA" id="ARBA00047831"/>
    </source>
</evidence>
<dbReference type="Pfam" id="PF01909">
    <property type="entry name" value="NTP_transf_2"/>
    <property type="match status" value="1"/>
</dbReference>
<keyword evidence="4" id="KW-0547">Nucleotide-binding</keyword>
<dbReference type="SUPFAM" id="SSF81301">
    <property type="entry name" value="Nucleotidyltransferase"/>
    <property type="match status" value="1"/>
</dbReference>
<keyword evidence="1 4" id="KW-0808">Transferase</keyword>
<dbReference type="PATRIC" id="fig|1073571.4.peg.2567"/>
<keyword evidence="4" id="KW-0548">Nucleotidyltransferase</keyword>
<dbReference type="STRING" id="483937.AMQ84_08010"/>
<dbReference type="GO" id="GO:0070566">
    <property type="term" value="F:adenylyltransferase activity"/>
    <property type="evidence" value="ECO:0007669"/>
    <property type="project" value="InterPro"/>
</dbReference>
<name>A0A0E4H934_9BACL</name>
<dbReference type="InterPro" id="IPR002934">
    <property type="entry name" value="Polymerase_NTP_transf_dom"/>
</dbReference>
<evidence type="ECO:0000313" key="8">
    <source>
        <dbReference type="Proteomes" id="UP000033163"/>
    </source>
</evidence>
<evidence type="ECO:0000259" key="5">
    <source>
        <dbReference type="Pfam" id="PF01909"/>
    </source>
</evidence>
<dbReference type="CDD" id="cd05403">
    <property type="entry name" value="NT_KNTase_like"/>
    <property type="match status" value="1"/>
</dbReference>
<feature type="domain" description="Polymerase nucleotidyl transferase" evidence="5">
    <location>
        <begin position="11"/>
        <end position="64"/>
    </location>
</feature>
<evidence type="ECO:0000256" key="1">
    <source>
        <dbReference type="ARBA" id="ARBA00022679"/>
    </source>
</evidence>
<protein>
    <recommendedName>
        <fullName evidence="4">Spectinomycin 9-adenylyltransferase</fullName>
    </recommendedName>
</protein>
<dbReference type="AlphaFoldDB" id="A0A0E4H934"/>
<gene>
    <name evidence="7" type="ORF">PRIO_2416</name>
</gene>
<sequence length="256" mass="28450">MNIQVEPILDRFTAIFKEELKADLAGIYLHGSLAMGCFNPVGSDIDILVVIRTPLPHYRAARIAQKLLSLRDEIANGLEISVIREAVLASVTCPTPCELHFSDYHRERYRVDADYLCGGYEDADLASQIAVAYYRGRTLYGEPLARQYPPVNPSAYLSSILHDIADAAAEIMDNPMYITLNLCRVLYYLQEGKIASKREGGEWGTASLPPEFKELVQVCLNQYNGVPEDRQVQPGQWTAFAGYMLGVIDKKAAGDA</sequence>
<dbReference type="InterPro" id="IPR025184">
    <property type="entry name" value="AadA_C"/>
</dbReference>
<dbReference type="Proteomes" id="UP000033163">
    <property type="component" value="Chromosome I"/>
</dbReference>